<proteinExistence type="predicted"/>
<dbReference type="GO" id="GO:0005523">
    <property type="term" value="F:tropomyosin binding"/>
    <property type="evidence" value="ECO:0007669"/>
    <property type="project" value="InterPro"/>
</dbReference>
<dbReference type="GO" id="GO:0051694">
    <property type="term" value="P:pointed-end actin filament capping"/>
    <property type="evidence" value="ECO:0007669"/>
    <property type="project" value="InterPro"/>
</dbReference>
<dbReference type="GO" id="GO:0030239">
    <property type="term" value="P:myofibril assembly"/>
    <property type="evidence" value="ECO:0007669"/>
    <property type="project" value="TreeGrafter"/>
</dbReference>
<dbReference type="InterPro" id="IPR004934">
    <property type="entry name" value="TMOD"/>
</dbReference>
<keyword evidence="6" id="KW-1185">Reference proteome</keyword>
<keyword evidence="2" id="KW-0963">Cytoplasm</keyword>
<dbReference type="PANTHER" id="PTHR10901:SF16">
    <property type="entry name" value="TROPOMODULIN"/>
    <property type="match status" value="1"/>
</dbReference>
<dbReference type="GO" id="GO:0005856">
    <property type="term" value="C:cytoskeleton"/>
    <property type="evidence" value="ECO:0007669"/>
    <property type="project" value="UniProtKB-SubCell"/>
</dbReference>
<dbReference type="SUPFAM" id="SSF52047">
    <property type="entry name" value="RNI-like"/>
    <property type="match status" value="1"/>
</dbReference>
<dbReference type="PANTHER" id="PTHR10901">
    <property type="entry name" value="TROPOMODULIN"/>
    <property type="match status" value="1"/>
</dbReference>
<dbReference type="InterPro" id="IPR032675">
    <property type="entry name" value="LRR_dom_sf"/>
</dbReference>
<dbReference type="GO" id="GO:0007015">
    <property type="term" value="P:actin filament organization"/>
    <property type="evidence" value="ECO:0007669"/>
    <property type="project" value="TreeGrafter"/>
</dbReference>
<evidence type="ECO:0000256" key="2">
    <source>
        <dbReference type="ARBA" id="ARBA00022490"/>
    </source>
</evidence>
<dbReference type="Gene3D" id="3.80.10.10">
    <property type="entry name" value="Ribonuclease Inhibitor"/>
    <property type="match status" value="1"/>
</dbReference>
<evidence type="ECO:0000313" key="6">
    <source>
        <dbReference type="Proteomes" id="UP000271098"/>
    </source>
</evidence>
<dbReference type="GO" id="GO:0030016">
    <property type="term" value="C:myofibril"/>
    <property type="evidence" value="ECO:0007669"/>
    <property type="project" value="TreeGrafter"/>
</dbReference>
<evidence type="ECO:0000313" key="7">
    <source>
        <dbReference type="WBParaSite" id="GPUH_0001130101-mRNA-1"/>
    </source>
</evidence>
<protein>
    <submittedName>
        <fullName evidence="7">Tropomodulin</fullName>
    </submittedName>
</protein>
<evidence type="ECO:0000256" key="1">
    <source>
        <dbReference type="ARBA" id="ARBA00004245"/>
    </source>
</evidence>
<organism evidence="7">
    <name type="scientific">Gongylonema pulchrum</name>
    <dbReference type="NCBI Taxonomy" id="637853"/>
    <lineage>
        <taxon>Eukaryota</taxon>
        <taxon>Metazoa</taxon>
        <taxon>Ecdysozoa</taxon>
        <taxon>Nematoda</taxon>
        <taxon>Chromadorea</taxon>
        <taxon>Rhabditida</taxon>
        <taxon>Spirurina</taxon>
        <taxon>Spiruromorpha</taxon>
        <taxon>Spiruroidea</taxon>
        <taxon>Gongylonematidae</taxon>
        <taxon>Gongylonema</taxon>
    </lineage>
</organism>
<sequence>MMSENRMISWEEAEQILGGGTYNRPIKSSLPQQTRPIEPDNDTDVDWSIQQLQLDDPKLKQVNLNNMKRTPIPQVKRLLAAIKDNTHLEKIALANMGLYDNDCESVK</sequence>
<gene>
    <name evidence="5" type="ORF">GPUH_LOCUS11288</name>
</gene>
<accession>A0A183DRE7</accession>
<dbReference type="AlphaFoldDB" id="A0A183DRE7"/>
<reference evidence="5 6" key="2">
    <citation type="submission" date="2018-11" db="EMBL/GenBank/DDBJ databases">
        <authorList>
            <consortium name="Pathogen Informatics"/>
        </authorList>
    </citation>
    <scope>NUCLEOTIDE SEQUENCE [LARGE SCALE GENOMIC DNA]</scope>
</reference>
<evidence type="ECO:0000256" key="4">
    <source>
        <dbReference type="SAM" id="MobiDB-lite"/>
    </source>
</evidence>
<dbReference type="EMBL" id="UYRT01078466">
    <property type="protein sequence ID" value="VDN18585.1"/>
    <property type="molecule type" value="Genomic_DNA"/>
</dbReference>
<dbReference type="OrthoDB" id="2163268at2759"/>
<evidence type="ECO:0000313" key="5">
    <source>
        <dbReference type="EMBL" id="VDN18585.1"/>
    </source>
</evidence>
<name>A0A183DRE7_9BILA</name>
<feature type="region of interest" description="Disordered" evidence="4">
    <location>
        <begin position="21"/>
        <end position="43"/>
    </location>
</feature>
<dbReference type="Proteomes" id="UP000271098">
    <property type="component" value="Unassembled WGS sequence"/>
</dbReference>
<evidence type="ECO:0000256" key="3">
    <source>
        <dbReference type="ARBA" id="ARBA00023212"/>
    </source>
</evidence>
<keyword evidence="3" id="KW-0206">Cytoskeleton</keyword>
<reference evidence="7" key="1">
    <citation type="submission" date="2016-06" db="UniProtKB">
        <authorList>
            <consortium name="WormBaseParasite"/>
        </authorList>
    </citation>
    <scope>IDENTIFICATION</scope>
</reference>
<dbReference type="WBParaSite" id="GPUH_0001130101-mRNA-1">
    <property type="protein sequence ID" value="GPUH_0001130101-mRNA-1"/>
    <property type="gene ID" value="GPUH_0001130101"/>
</dbReference>
<comment type="subcellular location">
    <subcellularLocation>
        <location evidence="1">Cytoplasm</location>
        <location evidence="1">Cytoskeleton</location>
    </subcellularLocation>
</comment>